<dbReference type="Proteomes" id="UP000526233">
    <property type="component" value="Unassembled WGS sequence"/>
</dbReference>
<evidence type="ECO:0000313" key="3">
    <source>
        <dbReference type="Proteomes" id="UP000526233"/>
    </source>
</evidence>
<name>A0A7Y3T222_9HYPH</name>
<evidence type="ECO:0000256" key="1">
    <source>
        <dbReference type="SAM" id="SignalP"/>
    </source>
</evidence>
<evidence type="ECO:0008006" key="4">
    <source>
        <dbReference type="Google" id="ProtNLM"/>
    </source>
</evidence>
<comment type="caution">
    <text evidence="2">The sequence shown here is derived from an EMBL/GenBank/DDBJ whole genome shotgun (WGS) entry which is preliminary data.</text>
</comment>
<dbReference type="AlphaFoldDB" id="A0A7Y3T222"/>
<organism evidence="2 3">
    <name type="scientific">Brucella pseudogrignonensis</name>
    <dbReference type="NCBI Taxonomy" id="419475"/>
    <lineage>
        <taxon>Bacteria</taxon>
        <taxon>Pseudomonadati</taxon>
        <taxon>Pseudomonadota</taxon>
        <taxon>Alphaproteobacteria</taxon>
        <taxon>Hyphomicrobiales</taxon>
        <taxon>Brucellaceae</taxon>
        <taxon>Brucella/Ochrobactrum group</taxon>
        <taxon>Brucella</taxon>
    </lineage>
</organism>
<reference evidence="2 3" key="1">
    <citation type="submission" date="2018-11" db="EMBL/GenBank/DDBJ databases">
        <title>Genome sequencing and analysis.</title>
        <authorList>
            <person name="Huang Y.-T."/>
        </authorList>
    </citation>
    <scope>NUCLEOTIDE SEQUENCE [LARGE SCALE GENOMIC DNA]</scope>
    <source>
        <strain evidence="2 3">SHIN</strain>
    </source>
</reference>
<accession>A0A7Y3T222</accession>
<feature type="signal peptide" evidence="1">
    <location>
        <begin position="1"/>
        <end position="20"/>
    </location>
</feature>
<proteinExistence type="predicted"/>
<evidence type="ECO:0000313" key="2">
    <source>
        <dbReference type="EMBL" id="NNV19455.1"/>
    </source>
</evidence>
<dbReference type="RefSeq" id="WP_007878773.1">
    <property type="nucleotide sequence ID" value="NZ_PKQI01000001.1"/>
</dbReference>
<gene>
    <name evidence="2" type="ORF">EHE22_03295</name>
</gene>
<sequence>MKRIIASVIALSALTAPARALDDAGFQAAALKCWNAPSGIDGSDKFVMSVEIDSRGELVDITAKKYKKGQCITQSAIPCREL</sequence>
<keyword evidence="1" id="KW-0732">Signal</keyword>
<protein>
    <recommendedName>
        <fullName evidence="4">TonB C-terminal domain-containing protein</fullName>
    </recommendedName>
</protein>
<dbReference type="EMBL" id="PKQI01000001">
    <property type="protein sequence ID" value="NNV19455.1"/>
    <property type="molecule type" value="Genomic_DNA"/>
</dbReference>
<feature type="chain" id="PRO_5030964086" description="TonB C-terminal domain-containing protein" evidence="1">
    <location>
        <begin position="21"/>
        <end position="82"/>
    </location>
</feature>